<dbReference type="Proteomes" id="UP000054279">
    <property type="component" value="Unassembled WGS sequence"/>
</dbReference>
<dbReference type="EMBL" id="KN837126">
    <property type="protein sequence ID" value="KIJ42934.1"/>
    <property type="molecule type" value="Genomic_DNA"/>
</dbReference>
<keyword evidence="4" id="KW-1185">Reference proteome</keyword>
<feature type="compositionally biased region" description="Basic and acidic residues" evidence="1">
    <location>
        <begin position="1"/>
        <end position="10"/>
    </location>
</feature>
<gene>
    <name evidence="3" type="ORF">M422DRAFT_48012</name>
</gene>
<protein>
    <recommendedName>
        <fullName evidence="2">Cyanovirin-N domain-containing protein</fullName>
    </recommendedName>
</protein>
<dbReference type="SUPFAM" id="SSF51322">
    <property type="entry name" value="Cyanovirin-N"/>
    <property type="match status" value="1"/>
</dbReference>
<evidence type="ECO:0000259" key="2">
    <source>
        <dbReference type="Pfam" id="PF08881"/>
    </source>
</evidence>
<dbReference type="InterPro" id="IPR036673">
    <property type="entry name" value="Cyanovirin-N_sf"/>
</dbReference>
<organism evidence="3 4">
    <name type="scientific">Sphaerobolus stellatus (strain SS14)</name>
    <dbReference type="NCBI Taxonomy" id="990650"/>
    <lineage>
        <taxon>Eukaryota</taxon>
        <taxon>Fungi</taxon>
        <taxon>Dikarya</taxon>
        <taxon>Basidiomycota</taxon>
        <taxon>Agaricomycotina</taxon>
        <taxon>Agaricomycetes</taxon>
        <taxon>Phallomycetidae</taxon>
        <taxon>Geastrales</taxon>
        <taxon>Sphaerobolaceae</taxon>
        <taxon>Sphaerobolus</taxon>
    </lineage>
</organism>
<proteinExistence type="predicted"/>
<dbReference type="AlphaFoldDB" id="A0A0C9V7H1"/>
<dbReference type="InterPro" id="IPR011058">
    <property type="entry name" value="Cyanovirin-N"/>
</dbReference>
<evidence type="ECO:0000313" key="4">
    <source>
        <dbReference type="Proteomes" id="UP000054279"/>
    </source>
</evidence>
<name>A0A0C9V7H1_SPHS4</name>
<evidence type="ECO:0000256" key="1">
    <source>
        <dbReference type="SAM" id="MobiDB-lite"/>
    </source>
</evidence>
<feature type="domain" description="Cyanovirin-N" evidence="2">
    <location>
        <begin position="95"/>
        <end position="191"/>
    </location>
</feature>
<reference evidence="3 4" key="1">
    <citation type="submission" date="2014-06" db="EMBL/GenBank/DDBJ databases">
        <title>Evolutionary Origins and Diversification of the Mycorrhizal Mutualists.</title>
        <authorList>
            <consortium name="DOE Joint Genome Institute"/>
            <consortium name="Mycorrhizal Genomics Consortium"/>
            <person name="Kohler A."/>
            <person name="Kuo A."/>
            <person name="Nagy L.G."/>
            <person name="Floudas D."/>
            <person name="Copeland A."/>
            <person name="Barry K.W."/>
            <person name="Cichocki N."/>
            <person name="Veneault-Fourrey C."/>
            <person name="LaButti K."/>
            <person name="Lindquist E.A."/>
            <person name="Lipzen A."/>
            <person name="Lundell T."/>
            <person name="Morin E."/>
            <person name="Murat C."/>
            <person name="Riley R."/>
            <person name="Ohm R."/>
            <person name="Sun H."/>
            <person name="Tunlid A."/>
            <person name="Henrissat B."/>
            <person name="Grigoriev I.V."/>
            <person name="Hibbett D.S."/>
            <person name="Martin F."/>
        </authorList>
    </citation>
    <scope>NUCLEOTIDE SEQUENCE [LARGE SCALE GENOMIC DNA]</scope>
    <source>
        <strain evidence="3 4">SS14</strain>
    </source>
</reference>
<dbReference type="OrthoDB" id="3056812at2759"/>
<dbReference type="Pfam" id="PF08881">
    <property type="entry name" value="CVNH"/>
    <property type="match status" value="1"/>
</dbReference>
<feature type="region of interest" description="Disordered" evidence="1">
    <location>
        <begin position="1"/>
        <end position="60"/>
    </location>
</feature>
<dbReference type="Gene3D" id="2.30.60.10">
    <property type="entry name" value="Cyanovirin-N"/>
    <property type="match status" value="1"/>
</dbReference>
<feature type="compositionally biased region" description="Low complexity" evidence="1">
    <location>
        <begin position="37"/>
        <end position="60"/>
    </location>
</feature>
<sequence length="314" mass="34194">MSTKGAESKRAVSPVASKVAKTNGAQAQVAKPEIARSSTESSVDSEMSVGSATSMNSSSASLSSATSMTTVSGSTATFEGSASISTKVMKTALEESCFNLKFEGGLLWADVLQWDGAETRKRLSFPINDFLGNINGVLVWDGKARNFMASSRNISIKDGYWLVAECRRANSSEYVWAKFDLRTKLRNDHGRIIEIVFDGKLSRMLTEVPWMKFKVIAEPDLSVFAGHAVVKDTMLKIATSTVQHVTAEMSLRLQAALELAIKEVTISAMQYIHTEMEMVVRETSGVGAAQAHASCTGGQYLHEMRYNDLSSLEY</sequence>
<evidence type="ECO:0000313" key="3">
    <source>
        <dbReference type="EMBL" id="KIJ42934.1"/>
    </source>
</evidence>
<accession>A0A0C9V7H1</accession>
<dbReference type="HOGENOM" id="CLU_886151_0_0_1"/>